<name>A0A6C8Y2R5_SALDZ</name>
<reference evidence="1" key="1">
    <citation type="submission" date="2018-08" db="EMBL/GenBank/DDBJ databases">
        <authorList>
            <consortium name="GenomeTrakr network: Whole genome sequencing for foodborne pathogen traceback"/>
        </authorList>
    </citation>
    <scope>NUCLEOTIDE SEQUENCE [LARGE SCALE GENOMIC DNA]</scope>
    <source>
        <strain evidence="1">FMA0132</strain>
    </source>
</reference>
<dbReference type="Proteomes" id="UP000885362">
    <property type="component" value="Unassembled WGS sequence"/>
</dbReference>
<comment type="caution">
    <text evidence="1">The sequence shown here is derived from an EMBL/GenBank/DDBJ whole genome shotgun (WGS) entry which is preliminary data.</text>
</comment>
<dbReference type="EMBL" id="RSHK01000031">
    <property type="protein sequence ID" value="MIE72255.1"/>
    <property type="molecule type" value="Genomic_DNA"/>
</dbReference>
<proteinExistence type="predicted"/>
<accession>A0A6C8Y2R5</accession>
<organism evidence="1">
    <name type="scientific">Salmonella diarizonae</name>
    <dbReference type="NCBI Taxonomy" id="59204"/>
    <lineage>
        <taxon>Bacteria</taxon>
        <taxon>Pseudomonadati</taxon>
        <taxon>Pseudomonadota</taxon>
        <taxon>Gammaproteobacteria</taxon>
        <taxon>Enterobacterales</taxon>
        <taxon>Enterobacteriaceae</taxon>
        <taxon>Salmonella</taxon>
    </lineage>
</organism>
<dbReference type="AlphaFoldDB" id="A0A6C8Y2R5"/>
<sequence length="481" mass="53325">MKMKKHDVSVIKKGILLSLVLLSPEILAAENLNFNYTRADAPGLDSRLALQADACHSLGDPMDIRVRFNNVKMASKGTQGLTAKIAITGFPYPKSSSVFTSATLQYVPAPGGLPGTDPDLRNEWGVYVQGSASGIMGSYTTGNPAAEETVFQNPFCFDRRVANPGFDVSMHLIPIYQYRSDPYGNPNPYYKDGYWDKYCSNKPDNADLNWYWPDYYNPPVTNYGNGSIKENISRVESEGGGTKFLSSHIFFGGKYTINENPDKPVFVGAGGFDNTLEPVTDDSPNFSYTFPPTGNASASYNYSTFMVDKGEFILRASDREIASITLTLSDGKTGEESVFEWKRKLQGGGYASDNNLYYNTQVPRILPVTARVFNKQDEKDDPYSDFYNNPGYFRGTLVAKGELNQEYKTYIDTKSPLSLPPDTQGTINLVNTDSLTFTIDQINKDGTYIVTLSGQPMKFGPVYTNLNKEAFSAMQVRNACY</sequence>
<gene>
    <name evidence="1" type="ORF">EL06_23310</name>
</gene>
<protein>
    <submittedName>
        <fullName evidence="1">Uncharacterized protein</fullName>
    </submittedName>
</protein>
<evidence type="ECO:0000313" key="1">
    <source>
        <dbReference type="EMBL" id="MIE72255.1"/>
    </source>
</evidence>